<protein>
    <submittedName>
        <fullName evidence="2">Uncharacterized protein</fullName>
    </submittedName>
</protein>
<keyword evidence="1" id="KW-0812">Transmembrane</keyword>
<organism evidence="2 3">
    <name type="scientific">Kordia antarctica</name>
    <dbReference type="NCBI Taxonomy" id="1218801"/>
    <lineage>
        <taxon>Bacteria</taxon>
        <taxon>Pseudomonadati</taxon>
        <taxon>Bacteroidota</taxon>
        <taxon>Flavobacteriia</taxon>
        <taxon>Flavobacteriales</taxon>
        <taxon>Flavobacteriaceae</taxon>
        <taxon>Kordia</taxon>
    </lineage>
</organism>
<sequence>MCIGLFFKLISLYIIYFRQAKRLGFTTAALLFLILYIIKMTQEKLLFLKGFIIGFLCAIAGIIAFVMIALFVMER</sequence>
<feature type="transmembrane region" description="Helical" evidence="1">
    <location>
        <begin position="20"/>
        <end position="38"/>
    </location>
</feature>
<dbReference type="KEGG" id="kan:IMCC3317_16310"/>
<evidence type="ECO:0000313" key="2">
    <source>
        <dbReference type="EMBL" id="QHI36271.1"/>
    </source>
</evidence>
<accession>A0A7L4ZIE4</accession>
<dbReference type="AlphaFoldDB" id="A0A7L4ZIE4"/>
<proteinExistence type="predicted"/>
<dbReference type="Proteomes" id="UP000464657">
    <property type="component" value="Chromosome"/>
</dbReference>
<keyword evidence="1" id="KW-0472">Membrane</keyword>
<evidence type="ECO:0000313" key="3">
    <source>
        <dbReference type="Proteomes" id="UP000464657"/>
    </source>
</evidence>
<evidence type="ECO:0000256" key="1">
    <source>
        <dbReference type="SAM" id="Phobius"/>
    </source>
</evidence>
<keyword evidence="1" id="KW-1133">Transmembrane helix</keyword>
<keyword evidence="3" id="KW-1185">Reference proteome</keyword>
<name>A0A7L4ZIE4_9FLAO</name>
<gene>
    <name evidence="2" type="ORF">IMCC3317_16310</name>
</gene>
<feature type="transmembrane region" description="Helical" evidence="1">
    <location>
        <begin position="50"/>
        <end position="73"/>
    </location>
</feature>
<dbReference type="EMBL" id="CP019288">
    <property type="protein sequence ID" value="QHI36271.1"/>
    <property type="molecule type" value="Genomic_DNA"/>
</dbReference>
<reference evidence="2 3" key="1">
    <citation type="journal article" date="2013" name="Int. J. Syst. Evol. Microbiol.">
        <title>Kordia antarctica sp. nov., isolated from Antarctic seawater.</title>
        <authorList>
            <person name="Baek K."/>
            <person name="Choi A."/>
            <person name="Kang I."/>
            <person name="Lee K."/>
            <person name="Cho J.C."/>
        </authorList>
    </citation>
    <scope>NUCLEOTIDE SEQUENCE [LARGE SCALE GENOMIC DNA]</scope>
    <source>
        <strain evidence="2 3">IMCC3317</strain>
    </source>
</reference>